<proteinExistence type="inferred from homology"/>
<sequence>MPNLNLNNTRAAAEQQRLFSKGAAEMPVADLLPSPENGRKRLRAVEGLAESFDGDGVVQALTVVTSAAYIAHYPHQREYVEKSGKPYVVLHGHRRLAAAKLKGLERVPVFIRKTVAEDASLRLSAIKENEQRLGLDPIEEGAEYQAALGELNISQRELAKRLGGVSQTAISHKIKLLKLIEPLQQAVIDHWCKQRGLDVEFGGELLLPIKEAATVLASLRPDLQQAFVDGTLSFHEAETIAKSKVPLEQQKLPSPPQPHDSEGSGDNSQGQPGTGATGGNQQEGTGRDQGGKEESGPADSGQNSLPEQRNTKTNPEQTPSPGENQKDPSPQPSPETTGADSTSGSSTGNDTGAEQSSSGSLSTITNRGVIAVTTVKDIYTDLKQQLSPEEFEELQELMLSDS</sequence>
<accession>A0ABS0R2S8</accession>
<feature type="compositionally biased region" description="Polar residues" evidence="3">
    <location>
        <begin position="300"/>
        <end position="323"/>
    </location>
</feature>
<dbReference type="InterPro" id="IPR041468">
    <property type="entry name" value="HTH_ParB/Spo0J"/>
</dbReference>
<dbReference type="Gene3D" id="1.10.10.2830">
    <property type="match status" value="1"/>
</dbReference>
<dbReference type="PANTHER" id="PTHR33375">
    <property type="entry name" value="CHROMOSOME-PARTITIONING PROTEIN PARB-RELATED"/>
    <property type="match status" value="1"/>
</dbReference>
<evidence type="ECO:0000313" key="6">
    <source>
        <dbReference type="Proteomes" id="UP000638849"/>
    </source>
</evidence>
<evidence type="ECO:0000256" key="3">
    <source>
        <dbReference type="SAM" id="MobiDB-lite"/>
    </source>
</evidence>
<dbReference type="Proteomes" id="UP000638849">
    <property type="component" value="Unassembled WGS sequence"/>
</dbReference>
<feature type="compositionally biased region" description="Low complexity" evidence="3">
    <location>
        <begin position="336"/>
        <end position="353"/>
    </location>
</feature>
<dbReference type="SUPFAM" id="SSF109709">
    <property type="entry name" value="KorB DNA-binding domain-like"/>
    <property type="match status" value="1"/>
</dbReference>
<feature type="compositionally biased region" description="Polar residues" evidence="3">
    <location>
        <begin position="354"/>
        <end position="366"/>
    </location>
</feature>
<evidence type="ECO:0000256" key="1">
    <source>
        <dbReference type="ARBA" id="ARBA00006295"/>
    </source>
</evidence>
<dbReference type="NCBIfam" id="TIGR00180">
    <property type="entry name" value="parB_part"/>
    <property type="match status" value="1"/>
</dbReference>
<dbReference type="PANTHER" id="PTHR33375:SF1">
    <property type="entry name" value="CHROMOSOME-PARTITIONING PROTEIN PARB-RELATED"/>
    <property type="match status" value="1"/>
</dbReference>
<comment type="caution">
    <text evidence="5">The sequence shown here is derived from an EMBL/GenBank/DDBJ whole genome shotgun (WGS) entry which is preliminary data.</text>
</comment>
<dbReference type="InterPro" id="IPR050336">
    <property type="entry name" value="Chromosome_partition/occlusion"/>
</dbReference>
<comment type="similarity">
    <text evidence="1">Belongs to the ParB family.</text>
</comment>
<evidence type="ECO:0000313" key="5">
    <source>
        <dbReference type="EMBL" id="MBI0311660.1"/>
    </source>
</evidence>
<dbReference type="InterPro" id="IPR004437">
    <property type="entry name" value="ParB/RepB/Spo0J"/>
</dbReference>
<dbReference type="InterPro" id="IPR003115">
    <property type="entry name" value="ParB_N"/>
</dbReference>
<name>A0ABS0R2S8_9ACTN</name>
<dbReference type="Pfam" id="PF17762">
    <property type="entry name" value="HTH_ParB"/>
    <property type="match status" value="1"/>
</dbReference>
<dbReference type="RefSeq" id="WP_198274945.1">
    <property type="nucleotide sequence ID" value="NZ_BAAAIF010000018.1"/>
</dbReference>
<reference evidence="5 6" key="1">
    <citation type="submission" date="2020-12" db="EMBL/GenBank/DDBJ databases">
        <authorList>
            <person name="Kusuma A.B."/>
            <person name="Nouioui I."/>
            <person name="Goodfellow M."/>
        </authorList>
    </citation>
    <scope>NUCLEOTIDE SEQUENCE [LARGE SCALE GENOMIC DNA]</scope>
    <source>
        <strain evidence="5 6">DSM 41764</strain>
    </source>
</reference>
<feature type="compositionally biased region" description="Basic and acidic residues" evidence="3">
    <location>
        <begin position="285"/>
        <end position="295"/>
    </location>
</feature>
<feature type="region of interest" description="Disordered" evidence="3">
    <location>
        <begin position="243"/>
        <end position="368"/>
    </location>
</feature>
<dbReference type="EMBL" id="JAEEAQ010000005">
    <property type="protein sequence ID" value="MBI0311660.1"/>
    <property type="molecule type" value="Genomic_DNA"/>
</dbReference>
<evidence type="ECO:0000259" key="4">
    <source>
        <dbReference type="SMART" id="SM00470"/>
    </source>
</evidence>
<organism evidence="5 6">
    <name type="scientific">Streptomyces javensis</name>
    <dbReference type="NCBI Taxonomy" id="114698"/>
    <lineage>
        <taxon>Bacteria</taxon>
        <taxon>Bacillati</taxon>
        <taxon>Actinomycetota</taxon>
        <taxon>Actinomycetes</taxon>
        <taxon>Kitasatosporales</taxon>
        <taxon>Streptomycetaceae</taxon>
        <taxon>Streptomyces</taxon>
        <taxon>Streptomyces violaceusniger group</taxon>
    </lineage>
</organism>
<dbReference type="Gene3D" id="3.90.1530.30">
    <property type="match status" value="1"/>
</dbReference>
<protein>
    <submittedName>
        <fullName evidence="5">ParB/RepB/Spo0J family partition protein</fullName>
    </submittedName>
</protein>
<evidence type="ECO:0000256" key="2">
    <source>
        <dbReference type="ARBA" id="ARBA00022829"/>
    </source>
</evidence>
<gene>
    <name evidence="5" type="ORF">JBF12_01130</name>
</gene>
<dbReference type="SUPFAM" id="SSF110849">
    <property type="entry name" value="ParB/Sulfiredoxin"/>
    <property type="match status" value="1"/>
</dbReference>
<keyword evidence="6" id="KW-1185">Reference proteome</keyword>
<dbReference type="SMART" id="SM00470">
    <property type="entry name" value="ParB"/>
    <property type="match status" value="1"/>
</dbReference>
<dbReference type="Pfam" id="PF02195">
    <property type="entry name" value="ParB_N"/>
    <property type="match status" value="1"/>
</dbReference>
<keyword evidence="2" id="KW-0159">Chromosome partition</keyword>
<feature type="domain" description="ParB-like N-terminal" evidence="4">
    <location>
        <begin position="24"/>
        <end position="129"/>
    </location>
</feature>
<dbReference type="InterPro" id="IPR036086">
    <property type="entry name" value="ParB/Sulfiredoxin_sf"/>
</dbReference>